<evidence type="ECO:0000313" key="4">
    <source>
        <dbReference type="Proteomes" id="UP001058072"/>
    </source>
</evidence>
<feature type="transmembrane region" description="Helical" evidence="2">
    <location>
        <begin position="48"/>
        <end position="66"/>
    </location>
</feature>
<dbReference type="EMBL" id="CP071250">
    <property type="protein sequence ID" value="UUF08094.1"/>
    <property type="molecule type" value="Genomic_DNA"/>
</dbReference>
<feature type="transmembrane region" description="Helical" evidence="2">
    <location>
        <begin position="468"/>
        <end position="491"/>
    </location>
</feature>
<feature type="transmembrane region" description="Helical" evidence="2">
    <location>
        <begin position="12"/>
        <end position="28"/>
    </location>
</feature>
<accession>A0A9Q9CKL2</accession>
<dbReference type="Proteomes" id="UP001058072">
    <property type="component" value="Chromosome"/>
</dbReference>
<feature type="transmembrane region" description="Helical" evidence="2">
    <location>
        <begin position="73"/>
        <end position="93"/>
    </location>
</feature>
<feature type="transmembrane region" description="Helical" evidence="2">
    <location>
        <begin position="143"/>
        <end position="168"/>
    </location>
</feature>
<evidence type="ECO:0000256" key="1">
    <source>
        <dbReference type="SAM" id="Coils"/>
    </source>
</evidence>
<name>A0A9Q9CKL2_9FIRM</name>
<keyword evidence="2" id="KW-1133">Transmembrane helix</keyword>
<evidence type="ECO:0000313" key="3">
    <source>
        <dbReference type="EMBL" id="UUF08094.1"/>
    </source>
</evidence>
<reference evidence="3" key="1">
    <citation type="submission" date="2021-03" db="EMBL/GenBank/DDBJ databases">
        <title>Comparative Genomics and Metabolomics in the genus Turicibacter.</title>
        <authorList>
            <person name="Maki J."/>
            <person name="Looft T."/>
        </authorList>
    </citation>
    <scope>NUCLEOTIDE SEQUENCE</scope>
    <source>
        <strain evidence="3">ISU324</strain>
    </source>
</reference>
<keyword evidence="2" id="KW-0812">Transmembrane</keyword>
<dbReference type="AlphaFoldDB" id="A0A9Q9CKL2"/>
<keyword evidence="3" id="KW-0436">Ligase</keyword>
<dbReference type="GO" id="GO:0016874">
    <property type="term" value="F:ligase activity"/>
    <property type="evidence" value="ECO:0007669"/>
    <property type="project" value="UniProtKB-KW"/>
</dbReference>
<keyword evidence="2" id="KW-0472">Membrane</keyword>
<proteinExistence type="predicted"/>
<evidence type="ECO:0000256" key="2">
    <source>
        <dbReference type="SAM" id="Phobius"/>
    </source>
</evidence>
<feature type="transmembrane region" description="Helical" evidence="2">
    <location>
        <begin position="198"/>
        <end position="220"/>
    </location>
</feature>
<feature type="transmembrane region" description="Helical" evidence="2">
    <location>
        <begin position="435"/>
        <end position="456"/>
    </location>
</feature>
<feature type="transmembrane region" description="Helical" evidence="2">
    <location>
        <begin position="250"/>
        <end position="269"/>
    </location>
</feature>
<gene>
    <name evidence="3" type="ORF">J0J70_10820</name>
</gene>
<feature type="coiled-coil region" evidence="1">
    <location>
        <begin position="305"/>
        <end position="335"/>
    </location>
</feature>
<feature type="transmembrane region" description="Helical" evidence="2">
    <location>
        <begin position="497"/>
        <end position="516"/>
    </location>
</feature>
<dbReference type="InterPro" id="IPR049504">
    <property type="entry name" value="O-antigen_lig"/>
</dbReference>
<protein>
    <submittedName>
        <fullName evidence="3">O-antigen ligase family protein</fullName>
    </submittedName>
</protein>
<dbReference type="Pfam" id="PF13425">
    <property type="entry name" value="O-antigen_lig"/>
    <property type="match status" value="1"/>
</dbReference>
<sequence>MLDKFKKLNNPKFYTLLIFVFLIIQPIVDLDYLLNDFLKQYHLIVPSTFIRFLGIPLLAIIGFLFFDKNKRKSFWMIVFLGLILGAYSILHFIEIRQLNLNLPETFRTDIKIELKYILIMTLPFILMYCTYLAQFSNETFNKIIVITSVITCSVIFITDLFAISFGSYGGTTQANFFSWFTGGYEQFQDPKLLMSKGLYHAANVLGALLFMLLPLLYKVLYEIKRKWPIFLLILLHSLCMMMIGTRVATFGVILIAIAALGTYIGCSVIRLTKFNLNFLLNLGIIIFLALAIYPNTPAIKYQEFNTQLIKNLKEEEEKNDSVNQMSTQLELLQQKIEDDDGKKAVLIAVLRENAQLLTFPSIYYDEIYPIEFDPEFWNFVVNQPFEKRSDGRKLQKLFSEYKWDLMDTKEKMLGMGFSTLSEGQLIIEQDGWRQIYTMGIIGAIIFITPYLVLVLASTINALRKFKTIVNFSNLMLLLSIGVGLGAAYYSGHVLDELFTNLYLGFITVTLFLNTTLSKKDYRKVKVK</sequence>
<feature type="transmembrane region" description="Helical" evidence="2">
    <location>
        <begin position="113"/>
        <end position="131"/>
    </location>
</feature>
<keyword evidence="1" id="KW-0175">Coiled coil</keyword>
<organism evidence="3 4">
    <name type="scientific">Turicibacter bilis</name>
    <dbReference type="NCBI Taxonomy" id="2735723"/>
    <lineage>
        <taxon>Bacteria</taxon>
        <taxon>Bacillati</taxon>
        <taxon>Bacillota</taxon>
        <taxon>Erysipelotrichia</taxon>
        <taxon>Erysipelotrichales</taxon>
        <taxon>Turicibacteraceae</taxon>
        <taxon>Turicibacter</taxon>
    </lineage>
</organism>
<feature type="transmembrane region" description="Helical" evidence="2">
    <location>
        <begin position="276"/>
        <end position="293"/>
    </location>
</feature>
<dbReference type="RefSeq" id="WP_055305461.1">
    <property type="nucleotide sequence ID" value="NZ_CP071250.1"/>
</dbReference>
<feature type="transmembrane region" description="Helical" evidence="2">
    <location>
        <begin position="227"/>
        <end position="244"/>
    </location>
</feature>